<dbReference type="EMBL" id="CAKKLH010000127">
    <property type="protein sequence ID" value="CAH0104204.1"/>
    <property type="molecule type" value="Genomic_DNA"/>
</dbReference>
<organism evidence="4 5">
    <name type="scientific">Daphnia galeata</name>
    <dbReference type="NCBI Taxonomy" id="27404"/>
    <lineage>
        <taxon>Eukaryota</taxon>
        <taxon>Metazoa</taxon>
        <taxon>Ecdysozoa</taxon>
        <taxon>Arthropoda</taxon>
        <taxon>Crustacea</taxon>
        <taxon>Branchiopoda</taxon>
        <taxon>Diplostraca</taxon>
        <taxon>Cladocera</taxon>
        <taxon>Anomopoda</taxon>
        <taxon>Daphniidae</taxon>
        <taxon>Daphnia</taxon>
    </lineage>
</organism>
<sequence length="181" mass="19747">MASGSMHLSPSVDYQSLSVIHLQTALASLSLNHRKTSFSVKTTHHFVIHFKTQKMAKIVFCILMLVAVLNIAASISLNGRQVRQVGGYSPANIQDVDIREMANFATRVISSRGNSGPSTLIRIVKAEKQVVAGTNYKLTLELESARDGVILCDLIVFDQPWTNTRTLSESSCLAVCTGKVI</sequence>
<proteinExistence type="inferred from homology"/>
<dbReference type="PANTHER" id="PTHR47364:SF2">
    <property type="entry name" value="CYSTEINE PROTEINASE INHIBITOR 5"/>
    <property type="match status" value="1"/>
</dbReference>
<reference evidence="4" key="1">
    <citation type="submission" date="2021-11" db="EMBL/GenBank/DDBJ databases">
        <authorList>
            <person name="Schell T."/>
        </authorList>
    </citation>
    <scope>NUCLEOTIDE SEQUENCE</scope>
    <source>
        <strain evidence="4">M5</strain>
    </source>
</reference>
<comment type="caution">
    <text evidence="4">The sequence shown here is derived from an EMBL/GenBank/DDBJ whole genome shotgun (WGS) entry which is preliminary data.</text>
</comment>
<evidence type="ECO:0000313" key="5">
    <source>
        <dbReference type="Proteomes" id="UP000789390"/>
    </source>
</evidence>
<feature type="transmembrane region" description="Helical" evidence="2">
    <location>
        <begin position="58"/>
        <end position="77"/>
    </location>
</feature>
<dbReference type="InterPro" id="IPR046350">
    <property type="entry name" value="Cystatin_sf"/>
</dbReference>
<dbReference type="PANTHER" id="PTHR47364">
    <property type="entry name" value="CYSTEINE PROTEINASE INHIBITOR 5"/>
    <property type="match status" value="1"/>
</dbReference>
<keyword evidence="2" id="KW-0472">Membrane</keyword>
<evidence type="ECO:0000256" key="2">
    <source>
        <dbReference type="SAM" id="Phobius"/>
    </source>
</evidence>
<dbReference type="PROSITE" id="PS00287">
    <property type="entry name" value="CYSTATIN"/>
    <property type="match status" value="1"/>
</dbReference>
<keyword evidence="2" id="KW-1133">Transmembrane helix</keyword>
<keyword evidence="5" id="KW-1185">Reference proteome</keyword>
<evidence type="ECO:0000259" key="3">
    <source>
        <dbReference type="SMART" id="SM00043"/>
    </source>
</evidence>
<dbReference type="OrthoDB" id="6357437at2759"/>
<keyword evidence="2" id="KW-0812">Transmembrane</keyword>
<dbReference type="Proteomes" id="UP000789390">
    <property type="component" value="Unassembled WGS sequence"/>
</dbReference>
<dbReference type="CDD" id="cd00042">
    <property type="entry name" value="CY"/>
    <property type="match status" value="1"/>
</dbReference>
<gene>
    <name evidence="4" type="ORF">DGAL_LOCUS6923</name>
</gene>
<dbReference type="GO" id="GO:0004869">
    <property type="term" value="F:cysteine-type endopeptidase inhibitor activity"/>
    <property type="evidence" value="ECO:0007669"/>
    <property type="project" value="InterPro"/>
</dbReference>
<dbReference type="SUPFAM" id="SSF54403">
    <property type="entry name" value="Cystatin/monellin"/>
    <property type="match status" value="1"/>
</dbReference>
<name>A0A8J2RR83_9CRUS</name>
<comment type="similarity">
    <text evidence="1">Belongs to the cystatin family.</text>
</comment>
<dbReference type="InterPro" id="IPR018073">
    <property type="entry name" value="Prot_inh_cystat_CS"/>
</dbReference>
<feature type="domain" description="Cystatin" evidence="3">
    <location>
        <begin position="83"/>
        <end position="173"/>
    </location>
</feature>
<evidence type="ECO:0000313" key="4">
    <source>
        <dbReference type="EMBL" id="CAH0104204.1"/>
    </source>
</evidence>
<dbReference type="AlphaFoldDB" id="A0A8J2RR83"/>
<protein>
    <recommendedName>
        <fullName evidence="3">Cystatin domain-containing protein</fullName>
    </recommendedName>
</protein>
<dbReference type="Pfam" id="PF16845">
    <property type="entry name" value="SQAPI"/>
    <property type="match status" value="1"/>
</dbReference>
<accession>A0A8J2RR83</accession>
<dbReference type="Gene3D" id="3.10.450.10">
    <property type="match status" value="1"/>
</dbReference>
<dbReference type="InterPro" id="IPR000010">
    <property type="entry name" value="Cystatin_dom"/>
</dbReference>
<dbReference type="SMART" id="SM00043">
    <property type="entry name" value="CY"/>
    <property type="match status" value="1"/>
</dbReference>
<evidence type="ECO:0000256" key="1">
    <source>
        <dbReference type="ARBA" id="ARBA00009403"/>
    </source>
</evidence>